<evidence type="ECO:0000256" key="11">
    <source>
        <dbReference type="ARBA" id="ARBA00032305"/>
    </source>
</evidence>
<dbReference type="Gene3D" id="3.50.30.40">
    <property type="entry name" value="Ribonuclease E inhibitor RraA/RraA-like"/>
    <property type="match status" value="1"/>
</dbReference>
<evidence type="ECO:0000256" key="7">
    <source>
        <dbReference type="ARBA" id="ARBA00016549"/>
    </source>
</evidence>
<reference evidence="13 14" key="1">
    <citation type="submission" date="2021-03" db="EMBL/GenBank/DDBJ databases">
        <title>Genomic Encyclopedia of Type Strains, Phase IV (KMG-IV): sequencing the most valuable type-strain genomes for metagenomic binning, comparative biology and taxonomic classification.</title>
        <authorList>
            <person name="Goeker M."/>
        </authorList>
    </citation>
    <scope>NUCLEOTIDE SEQUENCE [LARGE SCALE GENOMIC DNA]</scope>
    <source>
        <strain evidence="13 14">DSM 24950</strain>
    </source>
</reference>
<dbReference type="CDD" id="cd16841">
    <property type="entry name" value="RraA_family"/>
    <property type="match status" value="1"/>
</dbReference>
<dbReference type="InterPro" id="IPR036704">
    <property type="entry name" value="RraA/RraA-like_sf"/>
</dbReference>
<comment type="caution">
    <text evidence="13">The sequence shown here is derived from an EMBL/GenBank/DDBJ whole genome shotgun (WGS) entry which is preliminary data.</text>
</comment>
<evidence type="ECO:0000256" key="12">
    <source>
        <dbReference type="ARBA" id="ARBA00047973"/>
    </source>
</evidence>
<evidence type="ECO:0000256" key="3">
    <source>
        <dbReference type="ARBA" id="ARBA00008621"/>
    </source>
</evidence>
<evidence type="ECO:0000256" key="2">
    <source>
        <dbReference type="ARBA" id="ARBA00001968"/>
    </source>
</evidence>
<comment type="cofactor">
    <cofactor evidence="2">
        <name>a divalent metal cation</name>
        <dbReference type="ChEBI" id="CHEBI:60240"/>
    </cofactor>
</comment>
<name>A0ABS4I5R0_9BACL</name>
<evidence type="ECO:0000313" key="13">
    <source>
        <dbReference type="EMBL" id="MBP1966165.1"/>
    </source>
</evidence>
<comment type="catalytic activity">
    <reaction evidence="1">
        <text>4-hydroxy-4-methyl-2-oxoglutarate = 2 pyruvate</text>
        <dbReference type="Rhea" id="RHEA:22748"/>
        <dbReference type="ChEBI" id="CHEBI:15361"/>
        <dbReference type="ChEBI" id="CHEBI:58276"/>
        <dbReference type="EC" id="4.1.3.17"/>
    </reaction>
</comment>
<evidence type="ECO:0000256" key="9">
    <source>
        <dbReference type="ARBA" id="ARBA00029596"/>
    </source>
</evidence>
<protein>
    <recommendedName>
        <fullName evidence="7">Putative 4-hydroxy-4-methyl-2-oxoglutarate aldolase</fullName>
        <ecNumber evidence="6">4.1.1.112</ecNumber>
        <ecNumber evidence="5">4.1.3.17</ecNumber>
    </recommendedName>
    <alternativeName>
        <fullName evidence="11">Oxaloacetate decarboxylase</fullName>
    </alternativeName>
    <alternativeName>
        <fullName evidence="9">Regulator of ribonuclease activity homolog</fullName>
    </alternativeName>
    <alternativeName>
        <fullName evidence="10">RraA-like protein</fullName>
    </alternativeName>
</protein>
<dbReference type="Pfam" id="PF03737">
    <property type="entry name" value="RraA-like"/>
    <property type="match status" value="1"/>
</dbReference>
<evidence type="ECO:0000256" key="10">
    <source>
        <dbReference type="ARBA" id="ARBA00030169"/>
    </source>
</evidence>
<dbReference type="PANTHER" id="PTHR33254">
    <property type="entry name" value="4-HYDROXY-4-METHYL-2-OXOGLUTARATE ALDOLASE 3-RELATED"/>
    <property type="match status" value="1"/>
</dbReference>
<evidence type="ECO:0000313" key="14">
    <source>
        <dbReference type="Proteomes" id="UP001519344"/>
    </source>
</evidence>
<sequence length="236" mass="26553">MIELTKEEKQKLMEVYRKLRVADVRDGMDWNMMHFMGSIHTDTIKPLFRTSFCGFAKTVQFVPTNRTIPTMEPEAYTKFSNHWYGNIATYHWGKDIGEDDVLVLDASDTNVGIIGSNNGLEYKSQGCRGIITNGGARDTDELILNQVPVFSRHVSQTMVQGRVEYQAHDIPVNINGQLVRPNDIIVADGDGIVVVPLEKAWDVAKYATQEMEADKTSRRKLYDKMGLSVDASVAGY</sequence>
<evidence type="ECO:0000256" key="6">
    <source>
        <dbReference type="ARBA" id="ARBA00012947"/>
    </source>
</evidence>
<comment type="similarity">
    <text evidence="3">Belongs to the class II aldolase/RraA-like family.</text>
</comment>
<dbReference type="EMBL" id="JAGGKV010000019">
    <property type="protein sequence ID" value="MBP1966165.1"/>
    <property type="molecule type" value="Genomic_DNA"/>
</dbReference>
<dbReference type="RefSeq" id="WP_167052205.1">
    <property type="nucleotide sequence ID" value="NZ_JAAOZR010000002.1"/>
</dbReference>
<evidence type="ECO:0000256" key="1">
    <source>
        <dbReference type="ARBA" id="ARBA00001342"/>
    </source>
</evidence>
<evidence type="ECO:0000256" key="4">
    <source>
        <dbReference type="ARBA" id="ARBA00011233"/>
    </source>
</evidence>
<comment type="subunit">
    <text evidence="4">Homotrimer.</text>
</comment>
<dbReference type="Proteomes" id="UP001519344">
    <property type="component" value="Unassembled WGS sequence"/>
</dbReference>
<dbReference type="InterPro" id="IPR005493">
    <property type="entry name" value="RraA/RraA-like"/>
</dbReference>
<accession>A0ABS4I5R0</accession>
<keyword evidence="14" id="KW-1185">Reference proteome</keyword>
<dbReference type="SUPFAM" id="SSF89562">
    <property type="entry name" value="RraA-like"/>
    <property type="match status" value="1"/>
</dbReference>
<dbReference type="EC" id="4.1.3.17" evidence="5"/>
<dbReference type="EC" id="4.1.1.112" evidence="6"/>
<organism evidence="13 14">
    <name type="scientific">Paenibacillus aceris</name>
    <dbReference type="NCBI Taxonomy" id="869555"/>
    <lineage>
        <taxon>Bacteria</taxon>
        <taxon>Bacillati</taxon>
        <taxon>Bacillota</taxon>
        <taxon>Bacilli</taxon>
        <taxon>Bacillales</taxon>
        <taxon>Paenibacillaceae</taxon>
        <taxon>Paenibacillus</taxon>
    </lineage>
</organism>
<evidence type="ECO:0000256" key="8">
    <source>
        <dbReference type="ARBA" id="ARBA00025046"/>
    </source>
</evidence>
<gene>
    <name evidence="13" type="ORF">J2Z65_005424</name>
</gene>
<evidence type="ECO:0000256" key="5">
    <source>
        <dbReference type="ARBA" id="ARBA00012213"/>
    </source>
</evidence>
<dbReference type="PANTHER" id="PTHR33254:SF4">
    <property type="entry name" value="4-HYDROXY-4-METHYL-2-OXOGLUTARATE ALDOLASE 3-RELATED"/>
    <property type="match status" value="1"/>
</dbReference>
<proteinExistence type="inferred from homology"/>
<comment type="function">
    <text evidence="8">Catalyzes the aldol cleavage of 4-hydroxy-4-methyl-2-oxoglutarate (HMG) into 2 molecules of pyruvate. Also contains a secondary oxaloacetate (OAA) decarboxylase activity due to the common pyruvate enolate transition state formed following C-C bond cleavage in the retro-aldol and decarboxylation reactions.</text>
</comment>
<comment type="catalytic activity">
    <reaction evidence="12">
        <text>oxaloacetate + H(+) = pyruvate + CO2</text>
        <dbReference type="Rhea" id="RHEA:15641"/>
        <dbReference type="ChEBI" id="CHEBI:15361"/>
        <dbReference type="ChEBI" id="CHEBI:15378"/>
        <dbReference type="ChEBI" id="CHEBI:16452"/>
        <dbReference type="ChEBI" id="CHEBI:16526"/>
        <dbReference type="EC" id="4.1.1.112"/>
    </reaction>
</comment>